<dbReference type="RefSeq" id="WP_212394223.1">
    <property type="nucleotide sequence ID" value="NZ_JAFCJH010000002.1"/>
</dbReference>
<name>A0ABS5FC82_9BRAD</name>
<feature type="chain" id="PRO_5045639698" evidence="1">
    <location>
        <begin position="25"/>
        <end position="103"/>
    </location>
</feature>
<accession>A0ABS5FC82</accession>
<reference evidence="3" key="1">
    <citation type="journal article" date="2021" name="ISME J.">
        <title>Evolutionary origin and ecological implication of a unique nif island in free-living Bradyrhizobium lineages.</title>
        <authorList>
            <person name="Tao J."/>
        </authorList>
    </citation>
    <scope>NUCLEOTIDE SEQUENCE [LARGE SCALE GENOMIC DNA]</scope>
    <source>
        <strain evidence="3">SZCCT0434</strain>
    </source>
</reference>
<keyword evidence="1" id="KW-0732">Signal</keyword>
<feature type="signal peptide" evidence="1">
    <location>
        <begin position="1"/>
        <end position="24"/>
    </location>
</feature>
<evidence type="ECO:0000256" key="1">
    <source>
        <dbReference type="SAM" id="SignalP"/>
    </source>
</evidence>
<organism evidence="2 3">
    <name type="scientific">Bradyrhizobium jicamae</name>
    <dbReference type="NCBI Taxonomy" id="280332"/>
    <lineage>
        <taxon>Bacteria</taxon>
        <taxon>Pseudomonadati</taxon>
        <taxon>Pseudomonadota</taxon>
        <taxon>Alphaproteobacteria</taxon>
        <taxon>Hyphomicrobiales</taxon>
        <taxon>Nitrobacteraceae</taxon>
        <taxon>Bradyrhizobium</taxon>
    </lineage>
</organism>
<proteinExistence type="predicted"/>
<gene>
    <name evidence="2" type="ORF">JQ615_03245</name>
</gene>
<dbReference type="Proteomes" id="UP001315278">
    <property type="component" value="Unassembled WGS sequence"/>
</dbReference>
<protein>
    <submittedName>
        <fullName evidence="2">Uncharacterized protein</fullName>
    </submittedName>
</protein>
<keyword evidence="3" id="KW-1185">Reference proteome</keyword>
<comment type="caution">
    <text evidence="2">The sequence shown here is derived from an EMBL/GenBank/DDBJ whole genome shotgun (WGS) entry which is preliminary data.</text>
</comment>
<dbReference type="EMBL" id="JAFCJH010000002">
    <property type="protein sequence ID" value="MBR0794398.1"/>
    <property type="molecule type" value="Genomic_DNA"/>
</dbReference>
<evidence type="ECO:0000313" key="2">
    <source>
        <dbReference type="EMBL" id="MBR0794398.1"/>
    </source>
</evidence>
<sequence>MRWEKVSAALLGLVGVVASGAAQARAPARCRAEVVRSEELPYAPIGSWLLKATVRITDPHGQVVESTFLKNVPWQVTLRRGQAFRIDCDRLRDSWPVSWQVTR</sequence>
<evidence type="ECO:0000313" key="3">
    <source>
        <dbReference type="Proteomes" id="UP001315278"/>
    </source>
</evidence>